<organism evidence="1">
    <name type="scientific">Phallusia mammillata</name>
    <dbReference type="NCBI Taxonomy" id="59560"/>
    <lineage>
        <taxon>Eukaryota</taxon>
        <taxon>Metazoa</taxon>
        <taxon>Chordata</taxon>
        <taxon>Tunicata</taxon>
        <taxon>Ascidiacea</taxon>
        <taxon>Phlebobranchia</taxon>
        <taxon>Ascidiidae</taxon>
        <taxon>Phallusia</taxon>
    </lineage>
</organism>
<gene>
    <name evidence="1" type="primary">Htr3a</name>
</gene>
<name>A0A6F9DFI6_9ASCI</name>
<protein>
    <submittedName>
        <fullName evidence="1">5-hydroxytryptamine receptor 3A-like</fullName>
    </submittedName>
</protein>
<reference evidence="1" key="1">
    <citation type="submission" date="2020-04" db="EMBL/GenBank/DDBJ databases">
        <authorList>
            <person name="Neveu A P."/>
        </authorList>
    </citation>
    <scope>NUCLEOTIDE SEQUENCE</scope>
    <source>
        <tissue evidence="1">Whole embryo</tissue>
    </source>
</reference>
<dbReference type="AlphaFoldDB" id="A0A6F9DFI6"/>
<dbReference type="EMBL" id="LR785886">
    <property type="protein sequence ID" value="CAB3254727.1"/>
    <property type="molecule type" value="mRNA"/>
</dbReference>
<keyword evidence="1" id="KW-0675">Receptor</keyword>
<evidence type="ECO:0000313" key="1">
    <source>
        <dbReference type="EMBL" id="CAB3254727.1"/>
    </source>
</evidence>
<proteinExistence type="evidence at transcript level"/>
<accession>A0A6F9DFI6</accession>
<sequence>MDIIKCVLQITLFPNSLDYFTYYLSRLRFFTITDSCLHFSTCLKSKLVPNFNKRLPFTFKGATGLTGLLEGGHKAKQLVEHDWKHFRANIVFIKLESKYNVLQVKVLNRLSKLFTAAANRIPLWIRRQIQSTFLRCFFIKLNR</sequence>